<name>A0A859DSA7_9FIRM</name>
<evidence type="ECO:0000313" key="2">
    <source>
        <dbReference type="EMBL" id="QKO30391.1"/>
    </source>
</evidence>
<dbReference type="EMBL" id="CP046161">
    <property type="protein sequence ID" value="QKO30391.1"/>
    <property type="molecule type" value="Genomic_DNA"/>
</dbReference>
<proteinExistence type="predicted"/>
<dbReference type="RefSeq" id="WP_157658867.1">
    <property type="nucleotide sequence ID" value="NZ_CP046051.1"/>
</dbReference>
<sequence>MKEIDLEIVVRALEKLKDGKRPGKHCEKREKILNCGQFGICEKESTQSTFQRAVENSVGKVENKLKNKDENIQGIDE</sequence>
<dbReference type="Proteomes" id="UP000509623">
    <property type="component" value="Chromosome"/>
</dbReference>
<gene>
    <name evidence="1" type="ORF">GJQ69_00010</name>
    <name evidence="2" type="ORF">GKP14_04770</name>
</gene>
<keyword evidence="4" id="KW-1185">Reference proteome</keyword>
<accession>A0A859DSA7</accession>
<reference evidence="2" key="3">
    <citation type="journal article" date="2022" name="Int. J. Syst. Evol. Microbiol.">
        <title>Caproicibacterium lactatifermentans sp. nov., isolated from pit clay used for the production of Chinese strong aroma-type liquor.</title>
        <authorList>
            <person name="Wang H."/>
            <person name="Gu Y."/>
            <person name="Zhao D."/>
            <person name="Qiao Z."/>
            <person name="Zheng J."/>
            <person name="Gao J."/>
            <person name="Ren C."/>
            <person name="Xu Y."/>
        </authorList>
    </citation>
    <scope>NUCLEOTIDE SEQUENCE</scope>
    <source>
        <strain evidence="2">JNU-WLY1368</strain>
    </source>
</reference>
<evidence type="ECO:0000313" key="3">
    <source>
        <dbReference type="Proteomes" id="UP000501316"/>
    </source>
</evidence>
<protein>
    <submittedName>
        <fullName evidence="1">Uncharacterized protein</fullName>
    </submittedName>
</protein>
<evidence type="ECO:0000313" key="4">
    <source>
        <dbReference type="Proteomes" id="UP000509623"/>
    </source>
</evidence>
<reference evidence="2" key="2">
    <citation type="journal article" date="2021" name="Appl. Environ. Microbiol.">
        <title>Adaptability of a Caproate-Producing Bacterium Contributes to Its Dominance in an Anaerobic Fermentation System.</title>
        <authorList>
            <person name="Wang H."/>
            <person name="Gu Y."/>
            <person name="Zhou W."/>
            <person name="Zhao D."/>
            <person name="Qiao Z."/>
            <person name="Zheng J."/>
            <person name="Gao J."/>
            <person name="Chen X."/>
            <person name="Ren C."/>
            <person name="Xu Y."/>
        </authorList>
    </citation>
    <scope>NUCLEOTIDE SEQUENCE</scope>
    <source>
        <strain evidence="2">JNU-WLY1368</strain>
    </source>
</reference>
<dbReference type="AlphaFoldDB" id="A0A859DSA7"/>
<organism evidence="1 3">
    <name type="scientific">Caproicibacterium lactatifermentans</name>
    <dbReference type="NCBI Taxonomy" id="2666138"/>
    <lineage>
        <taxon>Bacteria</taxon>
        <taxon>Bacillati</taxon>
        <taxon>Bacillota</taxon>
        <taxon>Clostridia</taxon>
        <taxon>Eubacteriales</taxon>
        <taxon>Oscillospiraceae</taxon>
        <taxon>Caproicibacterium</taxon>
    </lineage>
</organism>
<dbReference type="EMBL" id="CP046051">
    <property type="protein sequence ID" value="QKN23003.1"/>
    <property type="molecule type" value="Genomic_DNA"/>
</dbReference>
<evidence type="ECO:0000313" key="1">
    <source>
        <dbReference type="EMBL" id="QKN23003.1"/>
    </source>
</evidence>
<dbReference type="KEGG" id="clf:GJQ69_00010"/>
<dbReference type="Proteomes" id="UP000501316">
    <property type="component" value="Chromosome"/>
</dbReference>
<reference evidence="3 4" key="1">
    <citation type="submission" date="2019-11" db="EMBL/GenBank/DDBJ databases">
        <authorList>
            <person name="Ren C."/>
            <person name="Wang H."/>
            <person name="Xu Y."/>
        </authorList>
    </citation>
    <scope>NUCLEOTIDE SEQUENCE [LARGE SCALE GENOMIC DNA]</scope>
    <source>
        <strain evidence="4">JNU-WLY1368</strain>
        <strain evidence="1 3">LBM 19010</strain>
    </source>
</reference>